<name>A0A4Q9MIS2_9APHY</name>
<dbReference type="Proteomes" id="UP000292957">
    <property type="component" value="Unassembled WGS sequence"/>
</dbReference>
<sequence>MLICRGLPLKTSIYSSPTSPYSIQMATTSPIHLLALIVLLLLNYSNAVVPSPTTRGPESGQFTTGDCLESWTH</sequence>
<evidence type="ECO:0000313" key="2">
    <source>
        <dbReference type="EMBL" id="TBU27424.1"/>
    </source>
</evidence>
<dbReference type="EMBL" id="ML143432">
    <property type="protein sequence ID" value="TBU27424.1"/>
    <property type="molecule type" value="Genomic_DNA"/>
</dbReference>
<accession>A0A4Q9MIS2</accession>
<feature type="region of interest" description="Disordered" evidence="1">
    <location>
        <begin position="51"/>
        <end position="73"/>
    </location>
</feature>
<organism evidence="2">
    <name type="scientific">Dichomitus squalens</name>
    <dbReference type="NCBI Taxonomy" id="114155"/>
    <lineage>
        <taxon>Eukaryota</taxon>
        <taxon>Fungi</taxon>
        <taxon>Dikarya</taxon>
        <taxon>Basidiomycota</taxon>
        <taxon>Agaricomycotina</taxon>
        <taxon>Agaricomycetes</taxon>
        <taxon>Polyporales</taxon>
        <taxon>Polyporaceae</taxon>
        <taxon>Dichomitus</taxon>
    </lineage>
</organism>
<reference evidence="2" key="1">
    <citation type="submission" date="2019-01" db="EMBL/GenBank/DDBJ databases">
        <title>Draft genome sequences of three monokaryotic isolates of the white-rot basidiomycete fungus Dichomitus squalens.</title>
        <authorList>
            <consortium name="DOE Joint Genome Institute"/>
            <person name="Lopez S.C."/>
            <person name="Andreopoulos B."/>
            <person name="Pangilinan J."/>
            <person name="Lipzen A."/>
            <person name="Riley R."/>
            <person name="Ahrendt S."/>
            <person name="Ng V."/>
            <person name="Barry K."/>
            <person name="Daum C."/>
            <person name="Grigoriev I.V."/>
            <person name="Hilden K.S."/>
            <person name="Makela M.R."/>
            <person name="de Vries R.P."/>
        </authorList>
    </citation>
    <scope>NUCLEOTIDE SEQUENCE [LARGE SCALE GENOMIC DNA]</scope>
    <source>
        <strain evidence="2">OM18370.1</strain>
    </source>
</reference>
<feature type="compositionally biased region" description="Polar residues" evidence="1">
    <location>
        <begin position="51"/>
        <end position="64"/>
    </location>
</feature>
<gene>
    <name evidence="2" type="ORF">BD311DRAFT_379135</name>
</gene>
<dbReference type="AlphaFoldDB" id="A0A4Q9MIS2"/>
<evidence type="ECO:0000256" key="1">
    <source>
        <dbReference type="SAM" id="MobiDB-lite"/>
    </source>
</evidence>
<proteinExistence type="predicted"/>
<protein>
    <submittedName>
        <fullName evidence="2">Uncharacterized protein</fullName>
    </submittedName>
</protein>